<dbReference type="InterPro" id="IPR029052">
    <property type="entry name" value="Metallo-depent_PP-like"/>
</dbReference>
<feature type="repeat" description="Cell wall-binding" evidence="2">
    <location>
        <begin position="596"/>
        <end position="615"/>
    </location>
</feature>
<dbReference type="Pfam" id="PF00041">
    <property type="entry name" value="fn3"/>
    <property type="match status" value="1"/>
</dbReference>
<dbReference type="SUPFAM" id="SSF69360">
    <property type="entry name" value="Cell wall binding repeat"/>
    <property type="match status" value="2"/>
</dbReference>
<sequence length="677" mass="77287">MKKIISRCLLTAACVIGFSQIPAYAAEENEVPKLQIPVMSDVHISGAYQADNFAKALQEYKELAPNYKALAVVGDLTNQGLDSQYDEFNRILNANMNPTAEKVLSIGNHELFEMRFWPKPWITNKTLTDRFINKTGMPGVYYDKWVEGYHFISLGGEEMSEKDYAIISDAQYRWLEKTLAVQADPKKPIFVFLHQPIDDTVYGSDEFGGGLKDGRLANLLKQYPQVILFSGHLHYMADHAKTVYQDGFTMVNTSSIAYTLYEGGYGPDKSSQGLLVNVYDDKVEIKAREFSNDTWVNSYTIKVPYEKTIDDTEKPAFRDHANIKVENIVGDEMTISWDPAIDNTQIDKYYIKQDGKKIQTTYAKFWDKNAGNNRISATIPNIKPNTNYRFEIVAVDAWGNESSNSLTIQGTATKQAGWTQRDGKWYYLDEATGEKRTGWLQSGGKWYYLNEDGVMQTGWIEQTWKWYYLGQDGAMQTGWINQNGKRYYSTETGMMQTGWLNLNGKWYYFAEDGAMQTGVLSYGSSKYYLNSNGVMQTGWVKEGNVRYYLDSNGIMQTGWVQDGNTKYYLDSSGLVKAGWLRIEGTWYYLDSNGAVKTGWLQSGNTWYYLDKDGAMKTGWLQSGNTWYYLDKDGAMKTGWLQSGNSWYYLAGSGAMQTGWLEINGKYYYFDHTGVWRP</sequence>
<feature type="repeat" description="Cell wall-binding" evidence="2">
    <location>
        <begin position="656"/>
        <end position="675"/>
    </location>
</feature>
<dbReference type="Gene3D" id="3.60.21.10">
    <property type="match status" value="1"/>
</dbReference>
<feature type="repeat" description="Cell wall-binding" evidence="2">
    <location>
        <begin position="436"/>
        <end position="455"/>
    </location>
</feature>
<proteinExistence type="predicted"/>
<evidence type="ECO:0000313" key="5">
    <source>
        <dbReference type="EMBL" id="MEI4829709.1"/>
    </source>
</evidence>
<evidence type="ECO:0000313" key="6">
    <source>
        <dbReference type="Proteomes" id="UP001367922"/>
    </source>
</evidence>
<feature type="repeat" description="Cell wall-binding" evidence="2">
    <location>
        <begin position="616"/>
        <end position="635"/>
    </location>
</feature>
<feature type="repeat" description="Cell wall-binding" evidence="2">
    <location>
        <begin position="476"/>
        <end position="495"/>
    </location>
</feature>
<accession>A0ABU8FX34</accession>
<comment type="caution">
    <text evidence="5">The sequence shown here is derived from an EMBL/GenBank/DDBJ whole genome shotgun (WGS) entry which is preliminary data.</text>
</comment>
<dbReference type="SUPFAM" id="SSF49265">
    <property type="entry name" value="Fibronectin type III"/>
    <property type="match status" value="1"/>
</dbReference>
<feature type="repeat" description="Cell wall-binding" evidence="2">
    <location>
        <begin position="556"/>
        <end position="575"/>
    </location>
</feature>
<dbReference type="CDD" id="cd00063">
    <property type="entry name" value="FN3"/>
    <property type="match status" value="1"/>
</dbReference>
<dbReference type="PANTHER" id="PTHR43143">
    <property type="entry name" value="METALLOPHOSPHOESTERASE, CALCINEURIN SUPERFAMILY"/>
    <property type="match status" value="1"/>
</dbReference>
<feature type="repeat" description="Cell wall-binding" evidence="2">
    <location>
        <begin position="456"/>
        <end position="475"/>
    </location>
</feature>
<evidence type="ECO:0000259" key="4">
    <source>
        <dbReference type="PROSITE" id="PS50853"/>
    </source>
</evidence>
<dbReference type="InterPro" id="IPR013783">
    <property type="entry name" value="Ig-like_fold"/>
</dbReference>
<protein>
    <submittedName>
        <fullName evidence="5">Fibronectin type III domain-containing protein</fullName>
    </submittedName>
</protein>
<dbReference type="InterPro" id="IPR003961">
    <property type="entry name" value="FN3_dom"/>
</dbReference>
<feature type="repeat" description="Cell wall-binding" evidence="2">
    <location>
        <begin position="576"/>
        <end position="595"/>
    </location>
</feature>
<feature type="signal peptide" evidence="3">
    <location>
        <begin position="1"/>
        <end position="25"/>
    </location>
</feature>
<dbReference type="RefSeq" id="WP_336482073.1">
    <property type="nucleotide sequence ID" value="NZ_JBAWSV010000003.1"/>
</dbReference>
<dbReference type="PROSITE" id="PS50853">
    <property type="entry name" value="FN3"/>
    <property type="match status" value="1"/>
</dbReference>
<gene>
    <name evidence="5" type="ORF">WAX78_09625</name>
</gene>
<feature type="repeat" description="Cell wall-binding" evidence="2">
    <location>
        <begin position="536"/>
        <end position="555"/>
    </location>
</feature>
<dbReference type="Gene3D" id="2.10.270.10">
    <property type="entry name" value="Cholin Binding"/>
    <property type="match status" value="5"/>
</dbReference>
<evidence type="ECO:0000256" key="2">
    <source>
        <dbReference type="PROSITE-ProRule" id="PRU00591"/>
    </source>
</evidence>
<dbReference type="SMART" id="SM00060">
    <property type="entry name" value="FN3"/>
    <property type="match status" value="1"/>
</dbReference>
<dbReference type="InterPro" id="IPR051918">
    <property type="entry name" value="STPP_CPPED1"/>
</dbReference>
<feature type="repeat" description="Cell wall-binding" evidence="2">
    <location>
        <begin position="636"/>
        <end position="655"/>
    </location>
</feature>
<dbReference type="Pfam" id="PF19127">
    <property type="entry name" value="Choline_bind_3"/>
    <property type="match status" value="4"/>
</dbReference>
<feature type="domain" description="Fibronectin type-III" evidence="4">
    <location>
        <begin position="319"/>
        <end position="416"/>
    </location>
</feature>
<evidence type="ECO:0000256" key="3">
    <source>
        <dbReference type="SAM" id="SignalP"/>
    </source>
</evidence>
<reference evidence="5 6" key="1">
    <citation type="submission" date="2024-01" db="EMBL/GenBank/DDBJ databases">
        <title>Seven novel Bacillus-like species.</title>
        <authorList>
            <person name="Liu G."/>
        </authorList>
    </citation>
    <scope>NUCLEOTIDE SEQUENCE [LARGE SCALE GENOMIC DNA]</scope>
    <source>
        <strain evidence="5 6">FJAT-53711</strain>
    </source>
</reference>
<dbReference type="Gene3D" id="2.60.40.10">
    <property type="entry name" value="Immunoglobulins"/>
    <property type="match status" value="1"/>
</dbReference>
<dbReference type="PROSITE" id="PS51170">
    <property type="entry name" value="CW"/>
    <property type="match status" value="11"/>
</dbReference>
<feature type="repeat" description="Cell wall-binding" evidence="2">
    <location>
        <begin position="496"/>
        <end position="515"/>
    </location>
</feature>
<keyword evidence="3" id="KW-0732">Signal</keyword>
<keyword evidence="1" id="KW-0677">Repeat</keyword>
<dbReference type="PANTHER" id="PTHR43143:SF1">
    <property type="entry name" value="SERINE_THREONINE-PROTEIN PHOSPHATASE CPPED1"/>
    <property type="match status" value="1"/>
</dbReference>
<organism evidence="5 6">
    <name type="scientific">Bacillus yunxiaonensis</name>
    <dbReference type="NCBI Taxonomy" id="3127665"/>
    <lineage>
        <taxon>Bacteria</taxon>
        <taxon>Bacillati</taxon>
        <taxon>Bacillota</taxon>
        <taxon>Bacilli</taxon>
        <taxon>Bacillales</taxon>
        <taxon>Bacillaceae</taxon>
        <taxon>Bacillus</taxon>
    </lineage>
</organism>
<dbReference type="EMBL" id="JBAWSV010000003">
    <property type="protein sequence ID" value="MEI4829709.1"/>
    <property type="molecule type" value="Genomic_DNA"/>
</dbReference>
<dbReference type="SUPFAM" id="SSF56300">
    <property type="entry name" value="Metallo-dependent phosphatases"/>
    <property type="match status" value="1"/>
</dbReference>
<keyword evidence="6" id="KW-1185">Reference proteome</keyword>
<name>A0ABU8FX34_9BACI</name>
<evidence type="ECO:0000256" key="1">
    <source>
        <dbReference type="ARBA" id="ARBA00022737"/>
    </source>
</evidence>
<dbReference type="Proteomes" id="UP001367922">
    <property type="component" value="Unassembled WGS sequence"/>
</dbReference>
<dbReference type="Pfam" id="PF01473">
    <property type="entry name" value="Choline_bind_1"/>
    <property type="match status" value="4"/>
</dbReference>
<dbReference type="InterPro" id="IPR036116">
    <property type="entry name" value="FN3_sf"/>
</dbReference>
<feature type="chain" id="PRO_5045294051" evidence="3">
    <location>
        <begin position="26"/>
        <end position="677"/>
    </location>
</feature>
<dbReference type="InterPro" id="IPR018337">
    <property type="entry name" value="Cell_wall/Cho-bd_repeat"/>
</dbReference>